<dbReference type="Proteomes" id="UP000008810">
    <property type="component" value="Chromosome 1"/>
</dbReference>
<dbReference type="EMBL" id="CM000880">
    <property type="protein sequence ID" value="KQK21297.1"/>
    <property type="molecule type" value="Genomic_DNA"/>
</dbReference>
<feature type="compositionally biased region" description="Polar residues" evidence="1">
    <location>
        <begin position="106"/>
        <end position="124"/>
    </location>
</feature>
<dbReference type="SUPFAM" id="SSF54277">
    <property type="entry name" value="CAD &amp; PB1 domains"/>
    <property type="match status" value="1"/>
</dbReference>
<feature type="region of interest" description="Disordered" evidence="1">
    <location>
        <begin position="90"/>
        <end position="124"/>
    </location>
</feature>
<dbReference type="AlphaFoldDB" id="A0A0Q3LEA7"/>
<proteinExistence type="predicted"/>
<evidence type="ECO:0000313" key="4">
    <source>
        <dbReference type="Proteomes" id="UP000008810"/>
    </source>
</evidence>
<dbReference type="InParanoid" id="A0A0Q3LEA7"/>
<gene>
    <name evidence="2" type="ORF">BRADI_1g60045v3</name>
</gene>
<keyword evidence="4" id="KW-1185">Reference proteome</keyword>
<accession>A0A0Q3LEA7</accession>
<reference evidence="2" key="2">
    <citation type="submission" date="2017-06" db="EMBL/GenBank/DDBJ databases">
        <title>WGS assembly of Brachypodium distachyon.</title>
        <authorList>
            <consortium name="The International Brachypodium Initiative"/>
            <person name="Lucas S."/>
            <person name="Harmon-Smith M."/>
            <person name="Lail K."/>
            <person name="Tice H."/>
            <person name="Grimwood J."/>
            <person name="Bruce D."/>
            <person name="Barry K."/>
            <person name="Shu S."/>
            <person name="Lindquist E."/>
            <person name="Wang M."/>
            <person name="Pitluck S."/>
            <person name="Vogel J.P."/>
            <person name="Garvin D.F."/>
            <person name="Mockler T.C."/>
            <person name="Schmutz J."/>
            <person name="Rokhsar D."/>
            <person name="Bevan M.W."/>
        </authorList>
    </citation>
    <scope>NUCLEOTIDE SEQUENCE</scope>
    <source>
        <strain evidence="2">Bd21</strain>
    </source>
</reference>
<dbReference type="Gramene" id="KQK21297">
    <property type="protein sequence ID" value="KQK21297"/>
    <property type="gene ID" value="BRADI_1g60045v3"/>
</dbReference>
<dbReference type="EnsemblPlants" id="KQK21297">
    <property type="protein sequence ID" value="KQK21297"/>
    <property type="gene ID" value="BRADI_1g60045v3"/>
</dbReference>
<evidence type="ECO:0008006" key="5">
    <source>
        <dbReference type="Google" id="ProtNLM"/>
    </source>
</evidence>
<evidence type="ECO:0000313" key="2">
    <source>
        <dbReference type="EMBL" id="KQK21297.1"/>
    </source>
</evidence>
<feature type="compositionally biased region" description="Acidic residues" evidence="1">
    <location>
        <begin position="147"/>
        <end position="158"/>
    </location>
</feature>
<feature type="region of interest" description="Disordered" evidence="1">
    <location>
        <begin position="147"/>
        <end position="216"/>
    </location>
</feature>
<dbReference type="FunCoup" id="A0A0Q3LEA7">
    <property type="interactions" value="220"/>
</dbReference>
<sequence>MVVDSNTTNYKDFVSEIGEKYRWCMNETIMLNYFDESNRTIPELSSDQDMVAMFAKFGTTKTIAMLIMVHDVNVAPDKPEWPIEEGVSVDIPCTSSLPSAPPKPPQETSSQRNSGTHPSTLSNNYVGWDLANPFEENEHVGVDEEDMYLDGSDSEDGATDVRSCKEKCSVEDPDFVPEVGEEYSDEDTSEDGDWVGKDKEPDSLPDFSYDKEDPPMAEVIQGDSGPFALTWNATGNFMPLRWMKMVALR</sequence>
<evidence type="ECO:0000256" key="1">
    <source>
        <dbReference type="SAM" id="MobiDB-lite"/>
    </source>
</evidence>
<evidence type="ECO:0000313" key="3">
    <source>
        <dbReference type="EnsemblPlants" id="KQK21297"/>
    </source>
</evidence>
<dbReference type="OrthoDB" id="680707at2759"/>
<reference evidence="2 3" key="1">
    <citation type="journal article" date="2010" name="Nature">
        <title>Genome sequencing and analysis of the model grass Brachypodium distachyon.</title>
        <authorList>
            <consortium name="International Brachypodium Initiative"/>
        </authorList>
    </citation>
    <scope>NUCLEOTIDE SEQUENCE [LARGE SCALE GENOMIC DNA]</scope>
    <source>
        <strain evidence="2 3">Bd21</strain>
    </source>
</reference>
<organism evidence="2">
    <name type="scientific">Brachypodium distachyon</name>
    <name type="common">Purple false brome</name>
    <name type="synonym">Trachynia distachya</name>
    <dbReference type="NCBI Taxonomy" id="15368"/>
    <lineage>
        <taxon>Eukaryota</taxon>
        <taxon>Viridiplantae</taxon>
        <taxon>Streptophyta</taxon>
        <taxon>Embryophyta</taxon>
        <taxon>Tracheophyta</taxon>
        <taxon>Spermatophyta</taxon>
        <taxon>Magnoliopsida</taxon>
        <taxon>Liliopsida</taxon>
        <taxon>Poales</taxon>
        <taxon>Poaceae</taxon>
        <taxon>BOP clade</taxon>
        <taxon>Pooideae</taxon>
        <taxon>Stipodae</taxon>
        <taxon>Brachypodieae</taxon>
        <taxon>Brachypodium</taxon>
    </lineage>
</organism>
<feature type="compositionally biased region" description="Basic and acidic residues" evidence="1">
    <location>
        <begin position="194"/>
        <end position="214"/>
    </location>
</feature>
<protein>
    <recommendedName>
        <fullName evidence="5">PB1 domain-containing protein</fullName>
    </recommendedName>
</protein>
<reference evidence="3" key="3">
    <citation type="submission" date="2018-08" db="UniProtKB">
        <authorList>
            <consortium name="EnsemblPlants"/>
        </authorList>
    </citation>
    <scope>IDENTIFICATION</scope>
    <source>
        <strain evidence="3">cv. Bd21</strain>
    </source>
</reference>
<name>A0A0Q3LEA7_BRADI</name>
<feature type="compositionally biased region" description="Acidic residues" evidence="1">
    <location>
        <begin position="171"/>
        <end position="193"/>
    </location>
</feature>